<feature type="compositionally biased region" description="Polar residues" evidence="1">
    <location>
        <begin position="90"/>
        <end position="102"/>
    </location>
</feature>
<keyword evidence="4" id="KW-1185">Reference proteome</keyword>
<dbReference type="InterPro" id="IPR014722">
    <property type="entry name" value="Rib_uL2_dom2"/>
</dbReference>
<sequence>MSPNVLVEEISCTQIQVGDFVILREQHPCIITEFRTSKPGKNVMKKYLVGFDIFTGRKYEDLFKLHSNVQVPKLTKHEYLFIGEIGRSSPNNTLNQHPSQQVRESDHSKSEQQLMEISVMNEHTGQEKCLIVENERICQKIKEIISESQSIDQDWKVYTVEAMGKEAILKLEPIIDDLLNTTTL</sequence>
<dbReference type="RefSeq" id="XP_044556544.1">
    <property type="nucleotide sequence ID" value="XM_044700308.1"/>
</dbReference>
<gene>
    <name evidence="3" type="ORF">FDP41_010051</name>
</gene>
<dbReference type="PANTHER" id="PTHR11673">
    <property type="entry name" value="TRANSLATION INITIATION FACTOR 5A FAMILY MEMBER"/>
    <property type="match status" value="1"/>
</dbReference>
<dbReference type="GO" id="GO:0003746">
    <property type="term" value="F:translation elongation factor activity"/>
    <property type="evidence" value="ECO:0007669"/>
    <property type="project" value="InterPro"/>
</dbReference>
<evidence type="ECO:0000313" key="4">
    <source>
        <dbReference type="Proteomes" id="UP000444721"/>
    </source>
</evidence>
<dbReference type="VEuPathDB" id="AmoebaDB:NF0076820"/>
<dbReference type="VEuPathDB" id="AmoebaDB:FDP41_010051"/>
<dbReference type="SUPFAM" id="SSF50104">
    <property type="entry name" value="Translation proteins SH3-like domain"/>
    <property type="match status" value="1"/>
</dbReference>
<feature type="region of interest" description="Disordered" evidence="1">
    <location>
        <begin position="90"/>
        <end position="111"/>
    </location>
</feature>
<dbReference type="EMBL" id="VFQX01000074">
    <property type="protein sequence ID" value="KAF0971828.1"/>
    <property type="molecule type" value="Genomic_DNA"/>
</dbReference>
<dbReference type="Pfam" id="PF21485">
    <property type="entry name" value="IF5A-like_N"/>
    <property type="match status" value="1"/>
</dbReference>
<feature type="domain" description="Translation initiation factor 5A-like N-terminal" evidence="2">
    <location>
        <begin position="10"/>
        <end position="62"/>
    </location>
</feature>
<dbReference type="GeneID" id="68117266"/>
<evidence type="ECO:0000256" key="1">
    <source>
        <dbReference type="SAM" id="MobiDB-lite"/>
    </source>
</evidence>
<organism evidence="3 4">
    <name type="scientific">Naegleria fowleri</name>
    <name type="common">Brain eating amoeba</name>
    <dbReference type="NCBI Taxonomy" id="5763"/>
    <lineage>
        <taxon>Eukaryota</taxon>
        <taxon>Discoba</taxon>
        <taxon>Heterolobosea</taxon>
        <taxon>Tetramitia</taxon>
        <taxon>Eutetramitia</taxon>
        <taxon>Vahlkampfiidae</taxon>
        <taxon>Naegleria</taxon>
    </lineage>
</organism>
<dbReference type="InterPro" id="IPR048670">
    <property type="entry name" value="IF5A-like_N"/>
</dbReference>
<dbReference type="Proteomes" id="UP000444721">
    <property type="component" value="Unassembled WGS sequence"/>
</dbReference>
<proteinExistence type="predicted"/>
<dbReference type="InterPro" id="IPR001884">
    <property type="entry name" value="IF5A-like"/>
</dbReference>
<evidence type="ECO:0000259" key="2">
    <source>
        <dbReference type="Pfam" id="PF21485"/>
    </source>
</evidence>
<name>A0A6A5BCX0_NAEFO</name>
<dbReference type="GO" id="GO:0043022">
    <property type="term" value="F:ribosome binding"/>
    <property type="evidence" value="ECO:0007669"/>
    <property type="project" value="InterPro"/>
</dbReference>
<dbReference type="GO" id="GO:0045901">
    <property type="term" value="P:positive regulation of translational elongation"/>
    <property type="evidence" value="ECO:0007669"/>
    <property type="project" value="InterPro"/>
</dbReference>
<reference evidence="3 4" key="1">
    <citation type="journal article" date="2019" name="Sci. Rep.">
        <title>Nanopore sequencing improves the draft genome of the human pathogenic amoeba Naegleria fowleri.</title>
        <authorList>
            <person name="Liechti N."/>
            <person name="Schurch N."/>
            <person name="Bruggmann R."/>
            <person name="Wittwer M."/>
        </authorList>
    </citation>
    <scope>NUCLEOTIDE SEQUENCE [LARGE SCALE GENOMIC DNA]</scope>
    <source>
        <strain evidence="3 4">ATCC 30894</strain>
    </source>
</reference>
<protein>
    <recommendedName>
        <fullName evidence="2">Translation initiation factor 5A-like N-terminal domain-containing protein</fullName>
    </recommendedName>
</protein>
<dbReference type="Gene3D" id="2.30.30.30">
    <property type="match status" value="1"/>
</dbReference>
<evidence type="ECO:0000313" key="3">
    <source>
        <dbReference type="EMBL" id="KAF0971828.1"/>
    </source>
</evidence>
<comment type="caution">
    <text evidence="3">The sequence shown here is derived from an EMBL/GenBank/DDBJ whole genome shotgun (WGS) entry which is preliminary data.</text>
</comment>
<dbReference type="AlphaFoldDB" id="A0A6A5BCX0"/>
<dbReference type="GO" id="GO:0003723">
    <property type="term" value="F:RNA binding"/>
    <property type="evidence" value="ECO:0007669"/>
    <property type="project" value="InterPro"/>
</dbReference>
<dbReference type="VEuPathDB" id="AmoebaDB:NfTy_082090"/>
<dbReference type="InterPro" id="IPR008991">
    <property type="entry name" value="Translation_prot_SH3-like_sf"/>
</dbReference>
<accession>A0A6A5BCX0</accession>